<dbReference type="AlphaFoldDB" id="A0A7J7JNW1"/>
<reference evidence="2" key="1">
    <citation type="submission" date="2020-06" db="EMBL/GenBank/DDBJ databases">
        <title>Draft genome of Bugula neritina, a colonial animal packing powerful symbionts and potential medicines.</title>
        <authorList>
            <person name="Rayko M."/>
        </authorList>
    </citation>
    <scope>NUCLEOTIDE SEQUENCE [LARGE SCALE GENOMIC DNA]</scope>
    <source>
        <strain evidence="2">Kwan_BN1</strain>
    </source>
</reference>
<evidence type="ECO:0000313" key="3">
    <source>
        <dbReference type="Proteomes" id="UP000593567"/>
    </source>
</evidence>
<dbReference type="EMBL" id="VXIV02002045">
    <property type="protein sequence ID" value="KAF6027687.1"/>
    <property type="molecule type" value="Genomic_DNA"/>
</dbReference>
<feature type="compositionally biased region" description="Basic and acidic residues" evidence="1">
    <location>
        <begin position="46"/>
        <end position="70"/>
    </location>
</feature>
<comment type="caution">
    <text evidence="2">The sequence shown here is derived from an EMBL/GenBank/DDBJ whole genome shotgun (WGS) entry which is preliminary data.</text>
</comment>
<evidence type="ECO:0000313" key="2">
    <source>
        <dbReference type="EMBL" id="KAF6027687.1"/>
    </source>
</evidence>
<proteinExistence type="predicted"/>
<accession>A0A7J7JNW1</accession>
<protein>
    <submittedName>
        <fullName evidence="2">Uncharacterized protein</fullName>
    </submittedName>
</protein>
<gene>
    <name evidence="2" type="ORF">EB796_013999</name>
</gene>
<organism evidence="2 3">
    <name type="scientific">Bugula neritina</name>
    <name type="common">Brown bryozoan</name>
    <name type="synonym">Sertularia neritina</name>
    <dbReference type="NCBI Taxonomy" id="10212"/>
    <lineage>
        <taxon>Eukaryota</taxon>
        <taxon>Metazoa</taxon>
        <taxon>Spiralia</taxon>
        <taxon>Lophotrochozoa</taxon>
        <taxon>Bryozoa</taxon>
        <taxon>Gymnolaemata</taxon>
        <taxon>Cheilostomatida</taxon>
        <taxon>Flustrina</taxon>
        <taxon>Buguloidea</taxon>
        <taxon>Bugulidae</taxon>
        <taxon>Bugula</taxon>
    </lineage>
</organism>
<keyword evidence="3" id="KW-1185">Reference proteome</keyword>
<dbReference type="Proteomes" id="UP000593567">
    <property type="component" value="Unassembled WGS sequence"/>
</dbReference>
<name>A0A7J7JNW1_BUGNE</name>
<sequence>MVTRVVSNTAVMVDGMTRHVSDVRLANAGNRKSGDVSSCTKQQSQVHRDIEINLRSDNADEDADANRVVDGENAEEGESLDGVIDRPVGDRRPPRWLADFYVDE</sequence>
<evidence type="ECO:0000256" key="1">
    <source>
        <dbReference type="SAM" id="MobiDB-lite"/>
    </source>
</evidence>
<feature type="region of interest" description="Disordered" evidence="1">
    <location>
        <begin position="28"/>
        <end position="90"/>
    </location>
</feature>
<feature type="compositionally biased region" description="Polar residues" evidence="1">
    <location>
        <begin position="35"/>
        <end position="45"/>
    </location>
</feature>